<organism evidence="2 3">
    <name type="scientific">Botrimarina mediterranea</name>
    <dbReference type="NCBI Taxonomy" id="2528022"/>
    <lineage>
        <taxon>Bacteria</taxon>
        <taxon>Pseudomonadati</taxon>
        <taxon>Planctomycetota</taxon>
        <taxon>Planctomycetia</taxon>
        <taxon>Pirellulales</taxon>
        <taxon>Lacipirellulaceae</taxon>
        <taxon>Botrimarina</taxon>
    </lineage>
</organism>
<dbReference type="KEGG" id="bmei:Spa11_15210"/>
<sequence length="72" mass="7141" precursor="true">MRKPSVVVVVLAALAGAAQLGCRACQNPYDYSSPVAGASCGGCNECRAGTYAAAQAGGHTVVAEAPTGQVMR</sequence>
<dbReference type="Proteomes" id="UP000316426">
    <property type="component" value="Chromosome"/>
</dbReference>
<dbReference type="AlphaFoldDB" id="A0A518K6A3"/>
<feature type="chain" id="PRO_5022080734" evidence="1">
    <location>
        <begin position="21"/>
        <end position="72"/>
    </location>
</feature>
<dbReference type="RefSeq" id="WP_197529809.1">
    <property type="nucleotide sequence ID" value="NZ_CP036349.1"/>
</dbReference>
<dbReference type="EMBL" id="CP036349">
    <property type="protein sequence ID" value="QDV73325.1"/>
    <property type="molecule type" value="Genomic_DNA"/>
</dbReference>
<feature type="signal peptide" evidence="1">
    <location>
        <begin position="1"/>
        <end position="20"/>
    </location>
</feature>
<keyword evidence="1" id="KW-0732">Signal</keyword>
<reference evidence="2 3" key="1">
    <citation type="submission" date="2019-02" db="EMBL/GenBank/DDBJ databases">
        <title>Deep-cultivation of Planctomycetes and their phenomic and genomic characterization uncovers novel biology.</title>
        <authorList>
            <person name="Wiegand S."/>
            <person name="Jogler M."/>
            <person name="Boedeker C."/>
            <person name="Pinto D."/>
            <person name="Vollmers J."/>
            <person name="Rivas-Marin E."/>
            <person name="Kohn T."/>
            <person name="Peeters S.H."/>
            <person name="Heuer A."/>
            <person name="Rast P."/>
            <person name="Oberbeckmann S."/>
            <person name="Bunk B."/>
            <person name="Jeske O."/>
            <person name="Meyerdierks A."/>
            <person name="Storesund J.E."/>
            <person name="Kallscheuer N."/>
            <person name="Luecker S."/>
            <person name="Lage O.M."/>
            <person name="Pohl T."/>
            <person name="Merkel B.J."/>
            <person name="Hornburger P."/>
            <person name="Mueller R.-W."/>
            <person name="Bruemmer F."/>
            <person name="Labrenz M."/>
            <person name="Spormann A.M."/>
            <person name="Op den Camp H."/>
            <person name="Overmann J."/>
            <person name="Amann R."/>
            <person name="Jetten M.S.M."/>
            <person name="Mascher T."/>
            <person name="Medema M.H."/>
            <person name="Devos D.P."/>
            <person name="Kaster A.-K."/>
            <person name="Ovreas L."/>
            <person name="Rohde M."/>
            <person name="Galperin M.Y."/>
            <person name="Jogler C."/>
        </authorList>
    </citation>
    <scope>NUCLEOTIDE SEQUENCE [LARGE SCALE GENOMIC DNA]</scope>
    <source>
        <strain evidence="2 3">Spa11</strain>
    </source>
</reference>
<name>A0A518K6A3_9BACT</name>
<evidence type="ECO:0000313" key="3">
    <source>
        <dbReference type="Proteomes" id="UP000316426"/>
    </source>
</evidence>
<evidence type="ECO:0000256" key="1">
    <source>
        <dbReference type="SAM" id="SignalP"/>
    </source>
</evidence>
<gene>
    <name evidence="2" type="ORF">Spa11_15210</name>
</gene>
<evidence type="ECO:0000313" key="2">
    <source>
        <dbReference type="EMBL" id="QDV73325.1"/>
    </source>
</evidence>
<keyword evidence="3" id="KW-1185">Reference proteome</keyword>
<protein>
    <submittedName>
        <fullName evidence="2">Uncharacterized protein</fullName>
    </submittedName>
</protein>
<proteinExistence type="predicted"/>
<accession>A0A518K6A3</accession>